<name>A0A7J0GRN7_9ERIC</name>
<dbReference type="PANTHER" id="PTHR22953:SF96">
    <property type="entry name" value="PURPLE ACID PHOSPHATASE 15"/>
    <property type="match status" value="1"/>
</dbReference>
<comment type="caution">
    <text evidence="6">The sequence shown here is derived from an EMBL/GenBank/DDBJ whole genome shotgun (WGS) entry which is preliminary data.</text>
</comment>
<evidence type="ECO:0000256" key="4">
    <source>
        <dbReference type="ARBA" id="ARBA00023180"/>
    </source>
</evidence>
<dbReference type="GO" id="GO:0003993">
    <property type="term" value="F:acid phosphatase activity"/>
    <property type="evidence" value="ECO:0007669"/>
    <property type="project" value="UniProtKB-EC"/>
</dbReference>
<evidence type="ECO:0000256" key="1">
    <source>
        <dbReference type="ARBA" id="ARBA00000032"/>
    </source>
</evidence>
<gene>
    <name evidence="6" type="ORF">Acr_23g0018520</name>
</gene>
<evidence type="ECO:0000256" key="2">
    <source>
        <dbReference type="ARBA" id="ARBA00012646"/>
    </source>
</evidence>
<dbReference type="CDD" id="cd00839">
    <property type="entry name" value="MPP_PAPs"/>
    <property type="match status" value="1"/>
</dbReference>
<keyword evidence="3" id="KW-0732">Signal</keyword>
<dbReference type="EC" id="3.1.3.2" evidence="2"/>
<dbReference type="PANTHER" id="PTHR22953">
    <property type="entry name" value="ACID PHOSPHATASE RELATED"/>
    <property type="match status" value="1"/>
</dbReference>
<dbReference type="InterPro" id="IPR004843">
    <property type="entry name" value="Calcineurin-like_PHP"/>
</dbReference>
<organism evidence="6 7">
    <name type="scientific">Actinidia rufa</name>
    <dbReference type="NCBI Taxonomy" id="165716"/>
    <lineage>
        <taxon>Eukaryota</taxon>
        <taxon>Viridiplantae</taxon>
        <taxon>Streptophyta</taxon>
        <taxon>Embryophyta</taxon>
        <taxon>Tracheophyta</taxon>
        <taxon>Spermatophyta</taxon>
        <taxon>Magnoliopsida</taxon>
        <taxon>eudicotyledons</taxon>
        <taxon>Gunneridae</taxon>
        <taxon>Pentapetalae</taxon>
        <taxon>asterids</taxon>
        <taxon>Ericales</taxon>
        <taxon>Actinidiaceae</taxon>
        <taxon>Actinidia</taxon>
    </lineage>
</organism>
<evidence type="ECO:0000313" key="7">
    <source>
        <dbReference type="Proteomes" id="UP000585474"/>
    </source>
</evidence>
<feature type="domain" description="Calcineurin-like phosphoesterase" evidence="5">
    <location>
        <begin position="140"/>
        <end position="203"/>
    </location>
</feature>
<sequence length="315" mass="35205">MLRLSFSSSELAIAALILIIIAAFRSKIRTTLDGPFEPVTCGDPSITAASEIFSFKTMPVSGPRSYPGRIGIVGDLGLAYNMTTTITHLIAPDCYPCSFPQTPIHEAYQLRWDYWGRFMQNLVSIVPIMVGEGNHEIEEQWLDKDLAPVDRSITPWLVAAWHPPWYSSYHAHYREAECMRVAMEELLYSYGVDIVFTGHVHAYERSNRVYNYALDPCGPVHITVGDEGNREKMAIEHADEPGNCPEPWTTPDPYMGGFCATNFTTGPAAGKFCWDRQPDYSDFRESSFGHEILGVLCGGWGWVGWGAHALCIHAC</sequence>
<comment type="catalytic activity">
    <reaction evidence="1">
        <text>a phosphate monoester + H2O = an alcohol + phosphate</text>
        <dbReference type="Rhea" id="RHEA:15017"/>
        <dbReference type="ChEBI" id="CHEBI:15377"/>
        <dbReference type="ChEBI" id="CHEBI:30879"/>
        <dbReference type="ChEBI" id="CHEBI:43474"/>
        <dbReference type="ChEBI" id="CHEBI:67140"/>
        <dbReference type="EC" id="3.1.3.2"/>
    </reaction>
</comment>
<dbReference type="InterPro" id="IPR029052">
    <property type="entry name" value="Metallo-depent_PP-like"/>
</dbReference>
<dbReference type="Gene3D" id="3.60.21.10">
    <property type="match status" value="2"/>
</dbReference>
<dbReference type="Proteomes" id="UP000585474">
    <property type="component" value="Unassembled WGS sequence"/>
</dbReference>
<dbReference type="SUPFAM" id="SSF56300">
    <property type="entry name" value="Metallo-dependent phosphatases"/>
    <property type="match status" value="1"/>
</dbReference>
<dbReference type="OrthoDB" id="45007at2759"/>
<reference evidence="6 7" key="1">
    <citation type="submission" date="2019-07" db="EMBL/GenBank/DDBJ databases">
        <title>De Novo Assembly of kiwifruit Actinidia rufa.</title>
        <authorList>
            <person name="Sugita-Konishi S."/>
            <person name="Sato K."/>
            <person name="Mori E."/>
            <person name="Abe Y."/>
            <person name="Kisaki G."/>
            <person name="Hamano K."/>
            <person name="Suezawa K."/>
            <person name="Otani M."/>
            <person name="Fukuda T."/>
            <person name="Manabe T."/>
            <person name="Gomi K."/>
            <person name="Tabuchi M."/>
            <person name="Akimitsu K."/>
            <person name="Kataoka I."/>
        </authorList>
    </citation>
    <scope>NUCLEOTIDE SEQUENCE [LARGE SCALE GENOMIC DNA]</scope>
    <source>
        <strain evidence="7">cv. Fuchu</strain>
    </source>
</reference>
<protein>
    <recommendedName>
        <fullName evidence="2">acid phosphatase</fullName>
        <ecNumber evidence="2">3.1.3.2</ecNumber>
    </recommendedName>
</protein>
<dbReference type="Pfam" id="PF00149">
    <property type="entry name" value="Metallophos"/>
    <property type="match status" value="1"/>
</dbReference>
<evidence type="ECO:0000259" key="5">
    <source>
        <dbReference type="Pfam" id="PF00149"/>
    </source>
</evidence>
<dbReference type="EMBL" id="BJWL01000023">
    <property type="protein sequence ID" value="GFZ13467.1"/>
    <property type="molecule type" value="Genomic_DNA"/>
</dbReference>
<evidence type="ECO:0000313" key="6">
    <source>
        <dbReference type="EMBL" id="GFZ13467.1"/>
    </source>
</evidence>
<proteinExistence type="predicted"/>
<dbReference type="InterPro" id="IPR039331">
    <property type="entry name" value="PAPs-like"/>
</dbReference>
<dbReference type="AlphaFoldDB" id="A0A7J0GRN7"/>
<dbReference type="InterPro" id="IPR041792">
    <property type="entry name" value="MPP_PAP"/>
</dbReference>
<accession>A0A7J0GRN7</accession>
<evidence type="ECO:0000256" key="3">
    <source>
        <dbReference type="ARBA" id="ARBA00022729"/>
    </source>
</evidence>
<keyword evidence="7" id="KW-1185">Reference proteome</keyword>
<keyword evidence="4" id="KW-0325">Glycoprotein</keyword>